<dbReference type="Gene3D" id="2.60.120.380">
    <property type="match status" value="1"/>
</dbReference>
<dbReference type="InterPro" id="IPR007280">
    <property type="entry name" value="Peptidase_C_arc/bac"/>
</dbReference>
<keyword evidence="2" id="KW-0964">Secreted</keyword>
<accession>A0A5C4MYE6</accession>
<keyword evidence="5" id="KW-1185">Reference proteome</keyword>
<dbReference type="PANTHER" id="PTHR38340:SF1">
    <property type="entry name" value="S-LAYER PROTEIN"/>
    <property type="match status" value="1"/>
</dbReference>
<dbReference type="Pfam" id="PF04151">
    <property type="entry name" value="PPC"/>
    <property type="match status" value="1"/>
</dbReference>
<gene>
    <name evidence="4" type="ORF">FHG66_09365</name>
</gene>
<dbReference type="Gene3D" id="2.150.10.10">
    <property type="entry name" value="Serralysin-like metalloprotease, C-terminal"/>
    <property type="match status" value="2"/>
</dbReference>
<feature type="domain" description="Peptidase C-terminal archaeal/bacterial" evidence="3">
    <location>
        <begin position="51"/>
        <end position="122"/>
    </location>
</feature>
<dbReference type="InterPro" id="IPR050557">
    <property type="entry name" value="RTX_toxin/Mannuronan_C5-epim"/>
</dbReference>
<dbReference type="AlphaFoldDB" id="A0A5C4MYE6"/>
<dbReference type="EMBL" id="VDFU01000008">
    <property type="protein sequence ID" value="TNC50155.1"/>
    <property type="molecule type" value="Genomic_DNA"/>
</dbReference>
<dbReference type="InterPro" id="IPR001343">
    <property type="entry name" value="Hemolysn_Ca-bd"/>
</dbReference>
<dbReference type="OrthoDB" id="7818554at2"/>
<dbReference type="RefSeq" id="WP_139076479.1">
    <property type="nucleotide sequence ID" value="NZ_VDFU01000008.1"/>
</dbReference>
<dbReference type="PROSITE" id="PS00330">
    <property type="entry name" value="HEMOLYSIN_CALCIUM"/>
    <property type="match status" value="3"/>
</dbReference>
<comment type="subcellular location">
    <subcellularLocation>
        <location evidence="1">Secreted</location>
    </subcellularLocation>
</comment>
<evidence type="ECO:0000256" key="1">
    <source>
        <dbReference type="ARBA" id="ARBA00004613"/>
    </source>
</evidence>
<dbReference type="SUPFAM" id="SSF51120">
    <property type="entry name" value="beta-Roll"/>
    <property type="match status" value="1"/>
</dbReference>
<dbReference type="PRINTS" id="PR00313">
    <property type="entry name" value="CABNDNGRPT"/>
</dbReference>
<evidence type="ECO:0000259" key="3">
    <source>
        <dbReference type="Pfam" id="PF04151"/>
    </source>
</evidence>
<reference evidence="4 5" key="1">
    <citation type="submission" date="2019-06" db="EMBL/GenBank/DDBJ databases">
        <title>YIM 131921 draft genome.</title>
        <authorList>
            <person name="Jiang L."/>
        </authorList>
    </citation>
    <scope>NUCLEOTIDE SEQUENCE [LARGE SCALE GENOMIC DNA]</scope>
    <source>
        <strain evidence="4 5">YIM 131921</strain>
    </source>
</reference>
<proteinExistence type="predicted"/>
<dbReference type="InterPro" id="IPR011049">
    <property type="entry name" value="Serralysin-like_metalloprot_C"/>
</dbReference>
<dbReference type="PANTHER" id="PTHR38340">
    <property type="entry name" value="S-LAYER PROTEIN"/>
    <property type="match status" value="1"/>
</dbReference>
<comment type="caution">
    <text evidence="4">The sequence shown here is derived from an EMBL/GenBank/DDBJ whole genome shotgun (WGS) entry which is preliminary data.</text>
</comment>
<dbReference type="GO" id="GO:0005576">
    <property type="term" value="C:extracellular region"/>
    <property type="evidence" value="ECO:0007669"/>
    <property type="project" value="UniProtKB-SubCell"/>
</dbReference>
<evidence type="ECO:0000313" key="4">
    <source>
        <dbReference type="EMBL" id="TNC50155.1"/>
    </source>
</evidence>
<dbReference type="Proteomes" id="UP000305887">
    <property type="component" value="Unassembled WGS sequence"/>
</dbReference>
<dbReference type="InterPro" id="IPR018511">
    <property type="entry name" value="Hemolysin-typ_Ca-bd_CS"/>
</dbReference>
<name>A0A5C4MYE6_9RHOB</name>
<evidence type="ECO:0000313" key="5">
    <source>
        <dbReference type="Proteomes" id="UP000305887"/>
    </source>
</evidence>
<protein>
    <recommendedName>
        <fullName evidence="3">Peptidase C-terminal archaeal/bacterial domain-containing protein</fullName>
    </recommendedName>
</protein>
<dbReference type="GO" id="GO:0005509">
    <property type="term" value="F:calcium ion binding"/>
    <property type="evidence" value="ECO:0007669"/>
    <property type="project" value="InterPro"/>
</dbReference>
<dbReference type="Pfam" id="PF00353">
    <property type="entry name" value="HemolysinCabind"/>
    <property type="match status" value="3"/>
</dbReference>
<organism evidence="4 5">
    <name type="scientific">Rubellimicrobium rubrum</name>
    <dbReference type="NCBI Taxonomy" id="2585369"/>
    <lineage>
        <taxon>Bacteria</taxon>
        <taxon>Pseudomonadati</taxon>
        <taxon>Pseudomonadota</taxon>
        <taxon>Alphaproteobacteria</taxon>
        <taxon>Rhodobacterales</taxon>
        <taxon>Roseobacteraceae</taxon>
        <taxon>Rubellimicrobium</taxon>
    </lineage>
</organism>
<evidence type="ECO:0000256" key="2">
    <source>
        <dbReference type="ARBA" id="ARBA00022525"/>
    </source>
</evidence>
<sequence length="392" mass="40968">MPTNFSFSDNSLAEPTYLSRGLFTTGPGGGVDDRTSFSAAALNQSIESPGDVDIFAVTLVAGQRYTFDVDDGAGDSSDIDLELDLINNEGLRVASSDDSSGSDDPRLVVTVNTTGVYYVAVHEDENDYVNGGYRFVNRDDDTGDYTLNVSTPSLPRLTALTDGANSRSYGDTAQRVLALGGNDILNMNGGNDIALGGAGNDILRGGIGSDELVGGDGTDRLEGQSGSDALVGGSARDFLYGGSSGDDLLGGTGGDLLLGETGNDDIDGNSGNDQLYGGDGADFVRGGTGVDVLYGGAGADTFHFLANEAPASSRSIEDRIEDFQEQDTIDLSDLLLGELSFGGTGRNSVRVVELTNGYYDVRVNLDFDSASEFEILVDSIGNFRPSRDDFIL</sequence>